<dbReference type="SMART" id="SM00032">
    <property type="entry name" value="CCP"/>
    <property type="match status" value="1"/>
</dbReference>
<evidence type="ECO:0000313" key="5">
    <source>
        <dbReference type="EMBL" id="VDL76601.1"/>
    </source>
</evidence>
<protein>
    <submittedName>
        <fullName evidence="7">Sushi domain-containing protein</fullName>
    </submittedName>
</protein>
<keyword evidence="1" id="KW-1015">Disulfide bond</keyword>
<evidence type="ECO:0000313" key="6">
    <source>
        <dbReference type="Proteomes" id="UP000271162"/>
    </source>
</evidence>
<feature type="domain" description="Sushi" evidence="4">
    <location>
        <begin position="22"/>
        <end position="76"/>
    </location>
</feature>
<reference evidence="7" key="1">
    <citation type="submission" date="2017-02" db="UniProtKB">
        <authorList>
            <consortium name="WormBaseParasite"/>
        </authorList>
    </citation>
    <scope>IDENTIFICATION</scope>
</reference>
<keyword evidence="2" id="KW-0812">Transmembrane</keyword>
<dbReference type="InterPro" id="IPR000436">
    <property type="entry name" value="Sushi_SCR_CCP_dom"/>
</dbReference>
<dbReference type="WBParaSite" id="NBR_0001301101-mRNA-1">
    <property type="protein sequence ID" value="NBR_0001301101-mRNA-1"/>
    <property type="gene ID" value="NBR_0001301101"/>
</dbReference>
<dbReference type="AlphaFoldDB" id="A0A0N4Y9L2"/>
<evidence type="ECO:0000256" key="1">
    <source>
        <dbReference type="ARBA" id="ARBA00023157"/>
    </source>
</evidence>
<proteinExistence type="predicted"/>
<keyword evidence="3" id="KW-0732">Signal</keyword>
<feature type="chain" id="PRO_5043125525" evidence="3">
    <location>
        <begin position="20"/>
        <end position="264"/>
    </location>
</feature>
<name>A0A0N4Y9L2_NIPBR</name>
<evidence type="ECO:0000259" key="4">
    <source>
        <dbReference type="SMART" id="SM00032"/>
    </source>
</evidence>
<sequence>MTMVLCLTICAAITSCVQAFTCPMMLPPLGAEISMIGPIGEGTTITAICANGQMMNGASSLTCLGGEWQPSMFGTCPLGFSNMHRLKKRTSETLGQGMGSDSQGMGFGMQSFGILGLGSSIVGSGIQGIGTLTEGVGSKIAGVGSAIKTKGSPSSSGVQCLAMLPPLGGTISFSSGSSTGMQPEGTMQTMIVAVLIASIGVALVLFAEHLEKHQARAQQMEALLTRDRMIIPPRCDMKSKEMGLTGVQPWRDYFTRDEPFVPTP</sequence>
<accession>A0A0N4Y9L2</accession>
<keyword evidence="2" id="KW-0472">Membrane</keyword>
<organism evidence="7">
    <name type="scientific">Nippostrongylus brasiliensis</name>
    <name type="common">Rat hookworm</name>
    <dbReference type="NCBI Taxonomy" id="27835"/>
    <lineage>
        <taxon>Eukaryota</taxon>
        <taxon>Metazoa</taxon>
        <taxon>Ecdysozoa</taxon>
        <taxon>Nematoda</taxon>
        <taxon>Chromadorea</taxon>
        <taxon>Rhabditida</taxon>
        <taxon>Rhabditina</taxon>
        <taxon>Rhabditomorpha</taxon>
        <taxon>Strongyloidea</taxon>
        <taxon>Heligmosomidae</taxon>
        <taxon>Nippostrongylus</taxon>
    </lineage>
</organism>
<keyword evidence="6" id="KW-1185">Reference proteome</keyword>
<dbReference type="EMBL" id="UYSL01020917">
    <property type="protein sequence ID" value="VDL76601.1"/>
    <property type="molecule type" value="Genomic_DNA"/>
</dbReference>
<dbReference type="InterPro" id="IPR035976">
    <property type="entry name" value="Sushi/SCR/CCP_sf"/>
</dbReference>
<evidence type="ECO:0000256" key="2">
    <source>
        <dbReference type="SAM" id="Phobius"/>
    </source>
</evidence>
<reference evidence="5 6" key="2">
    <citation type="submission" date="2018-11" db="EMBL/GenBank/DDBJ databases">
        <authorList>
            <consortium name="Pathogen Informatics"/>
        </authorList>
    </citation>
    <scope>NUCLEOTIDE SEQUENCE [LARGE SCALE GENOMIC DNA]</scope>
</reference>
<gene>
    <name evidence="5" type="ORF">NBR_LOCUS13012</name>
</gene>
<feature type="transmembrane region" description="Helical" evidence="2">
    <location>
        <begin position="187"/>
        <end position="207"/>
    </location>
</feature>
<dbReference type="Proteomes" id="UP000271162">
    <property type="component" value="Unassembled WGS sequence"/>
</dbReference>
<evidence type="ECO:0000313" key="7">
    <source>
        <dbReference type="WBParaSite" id="NBR_0001301101-mRNA-1"/>
    </source>
</evidence>
<dbReference type="SUPFAM" id="SSF57535">
    <property type="entry name" value="Complement control module/SCR domain"/>
    <property type="match status" value="1"/>
</dbReference>
<feature type="signal peptide" evidence="3">
    <location>
        <begin position="1"/>
        <end position="19"/>
    </location>
</feature>
<dbReference type="Gene3D" id="2.10.70.10">
    <property type="entry name" value="Complement Module, domain 1"/>
    <property type="match status" value="1"/>
</dbReference>
<keyword evidence="2" id="KW-1133">Transmembrane helix</keyword>
<evidence type="ECO:0000256" key="3">
    <source>
        <dbReference type="SAM" id="SignalP"/>
    </source>
</evidence>